<reference evidence="3" key="1">
    <citation type="journal article" date="2019" name="Int. J. Syst. Evol. Microbiol.">
        <title>The Global Catalogue of Microorganisms (GCM) 10K type strain sequencing project: providing services to taxonomists for standard genome sequencing and annotation.</title>
        <authorList>
            <consortium name="The Broad Institute Genomics Platform"/>
            <consortium name="The Broad Institute Genome Sequencing Center for Infectious Disease"/>
            <person name="Wu L."/>
            <person name="Ma J."/>
        </authorList>
    </citation>
    <scope>NUCLEOTIDE SEQUENCE [LARGE SCALE GENOMIC DNA]</scope>
    <source>
        <strain evidence="3">CGMCC 4.7643</strain>
    </source>
</reference>
<organism evidence="2 3">
    <name type="scientific">Amycolatopsis samaneae</name>
    <dbReference type="NCBI Taxonomy" id="664691"/>
    <lineage>
        <taxon>Bacteria</taxon>
        <taxon>Bacillati</taxon>
        <taxon>Actinomycetota</taxon>
        <taxon>Actinomycetes</taxon>
        <taxon>Pseudonocardiales</taxon>
        <taxon>Pseudonocardiaceae</taxon>
        <taxon>Amycolatopsis</taxon>
    </lineage>
</organism>
<evidence type="ECO:0000313" key="3">
    <source>
        <dbReference type="Proteomes" id="UP001597419"/>
    </source>
</evidence>
<dbReference type="EMBL" id="JBHUKU010000014">
    <property type="protein sequence ID" value="MFD2461584.1"/>
    <property type="molecule type" value="Genomic_DNA"/>
</dbReference>
<proteinExistence type="predicted"/>
<dbReference type="RefSeq" id="WP_345390081.1">
    <property type="nucleotide sequence ID" value="NZ_BAABHG010000004.1"/>
</dbReference>
<keyword evidence="1" id="KW-0472">Membrane</keyword>
<evidence type="ECO:0000256" key="1">
    <source>
        <dbReference type="SAM" id="Phobius"/>
    </source>
</evidence>
<name>A0ABW5GLE6_9PSEU</name>
<keyword evidence="1" id="KW-1133">Transmembrane helix</keyword>
<sequence>MDPTRESPALAGQGEKDLTSLLRRFGVRALGLALVAGLLGLTTLAILLSLAGFGLLFARP</sequence>
<comment type="caution">
    <text evidence="2">The sequence shown here is derived from an EMBL/GenBank/DDBJ whole genome shotgun (WGS) entry which is preliminary data.</text>
</comment>
<dbReference type="Proteomes" id="UP001597419">
    <property type="component" value="Unassembled WGS sequence"/>
</dbReference>
<protein>
    <submittedName>
        <fullName evidence="2">Uncharacterized protein</fullName>
    </submittedName>
</protein>
<feature type="transmembrane region" description="Helical" evidence="1">
    <location>
        <begin position="29"/>
        <end position="58"/>
    </location>
</feature>
<accession>A0ABW5GLE6</accession>
<gene>
    <name evidence="2" type="ORF">ACFSYJ_23465</name>
</gene>
<keyword evidence="1" id="KW-0812">Transmembrane</keyword>
<keyword evidence="3" id="KW-1185">Reference proteome</keyword>
<evidence type="ECO:0000313" key="2">
    <source>
        <dbReference type="EMBL" id="MFD2461584.1"/>
    </source>
</evidence>